<keyword evidence="1" id="KW-0812">Transmembrane</keyword>
<feature type="transmembrane region" description="Helical" evidence="1">
    <location>
        <begin position="381"/>
        <end position="400"/>
    </location>
</feature>
<feature type="transmembrane region" description="Helical" evidence="1">
    <location>
        <begin position="420"/>
        <end position="437"/>
    </location>
</feature>
<dbReference type="EMBL" id="JBDJPC010000004">
    <property type="protein sequence ID" value="KAL1505145.1"/>
    <property type="molecule type" value="Genomic_DNA"/>
</dbReference>
<evidence type="ECO:0000313" key="4">
    <source>
        <dbReference type="Proteomes" id="UP001566132"/>
    </source>
</evidence>
<feature type="transmembrane region" description="Helical" evidence="1">
    <location>
        <begin position="489"/>
        <end position="513"/>
    </location>
</feature>
<organism evidence="3 4">
    <name type="scientific">Hypothenemus hampei</name>
    <name type="common">Coffee berry borer</name>
    <dbReference type="NCBI Taxonomy" id="57062"/>
    <lineage>
        <taxon>Eukaryota</taxon>
        <taxon>Metazoa</taxon>
        <taxon>Ecdysozoa</taxon>
        <taxon>Arthropoda</taxon>
        <taxon>Hexapoda</taxon>
        <taxon>Insecta</taxon>
        <taxon>Pterygota</taxon>
        <taxon>Neoptera</taxon>
        <taxon>Endopterygota</taxon>
        <taxon>Coleoptera</taxon>
        <taxon>Polyphaga</taxon>
        <taxon>Cucujiformia</taxon>
        <taxon>Curculionidae</taxon>
        <taxon>Scolytinae</taxon>
        <taxon>Hypothenemus</taxon>
    </lineage>
</organism>
<proteinExistence type="predicted"/>
<dbReference type="InterPro" id="IPR006621">
    <property type="entry name" value="Nose-resist-to-fluoxetine_N"/>
</dbReference>
<dbReference type="InterPro" id="IPR002656">
    <property type="entry name" value="Acyl_transf_3_dom"/>
</dbReference>
<feature type="transmembrane region" description="Helical" evidence="1">
    <location>
        <begin position="204"/>
        <end position="224"/>
    </location>
</feature>
<comment type="caution">
    <text evidence="3">The sequence shown here is derived from an EMBL/GenBank/DDBJ whole genome shotgun (WGS) entry which is preliminary data.</text>
</comment>
<keyword evidence="1" id="KW-1133">Transmembrane helix</keyword>
<feature type="transmembrane region" description="Helical" evidence="1">
    <location>
        <begin position="449"/>
        <end position="469"/>
    </location>
</feature>
<dbReference type="Proteomes" id="UP001566132">
    <property type="component" value="Unassembled WGS sequence"/>
</dbReference>
<feature type="transmembrane region" description="Helical" evidence="1">
    <location>
        <begin position="520"/>
        <end position="542"/>
    </location>
</feature>
<feature type="transmembrane region" description="Helical" evidence="1">
    <location>
        <begin position="350"/>
        <end position="369"/>
    </location>
</feature>
<sequence length="616" mass="70868">MLIFLINNFDTVKLIELKQVTKMKSELFNYGLNAQQYSINNNENEYNLSTINGFDLNSVCSLRDFSSVLNVSEVCGRQIGVVCKHTETLLLMADAWSKIPYAGMLTASRFDLGAFDQCLSLKLDPDDDGPRVLGKQCTYGLAIPATLTLEDFYLLSYCVPNGCTASDVVKLINIDILPDQLISQLVNDQLCATRETNSVLSGSSIVVAIIFCIFFLLICFSTIYDTLVYYDKLESKAYMQYLATAHLGVDTFFFISGFLLAYQYFKSQATKSVLLQVITLPKMIVHRYLRITPVVLMFFLYSVYLSQHVGSGPLFTAVYNEYNPNCQKYWWSVFLYIQNYYNPNEICWVHLWYLSADFQLFLLSPLIIIPMSQYYRKHFNTVIILLGVFNIICLGAPLISKIYFPDFDPDEFEYDTHSKLSTYFMGVMFGFYLRCHINGTYPFKGVLNSVMWCMTVLIMFAVTTLYHQANINFESKVSRSITKVLIKPLWCLGLIFVTYSCTKGYGGIVNWLLTCRWIQVVSKLTFCVYIVHMPTIFLWIATRRTREHFTDFNLFFYWCGHFFFALIVAAIWSLSFEAPMISIERVLFRPRPSRKANNGTQNGKISIVHHPPHADQ</sequence>
<reference evidence="3 4" key="1">
    <citation type="submission" date="2024-05" db="EMBL/GenBank/DDBJ databases">
        <title>Genetic variation in Jamaican populations of the coffee berry borer (Hypothenemus hampei).</title>
        <authorList>
            <person name="Errbii M."/>
            <person name="Myrie A."/>
        </authorList>
    </citation>
    <scope>NUCLEOTIDE SEQUENCE [LARGE SCALE GENOMIC DNA]</scope>
    <source>
        <strain evidence="3">JA-Hopewell-2020-01-JO</strain>
        <tissue evidence="3">Whole body</tissue>
    </source>
</reference>
<feature type="transmembrane region" description="Helical" evidence="1">
    <location>
        <begin position="285"/>
        <end position="304"/>
    </location>
</feature>
<dbReference type="InterPro" id="IPR052728">
    <property type="entry name" value="O2_lipid_transport_reg"/>
</dbReference>
<keyword evidence="4" id="KW-1185">Reference proteome</keyword>
<dbReference type="PANTHER" id="PTHR11161">
    <property type="entry name" value="O-ACYLTRANSFERASE"/>
    <property type="match status" value="1"/>
</dbReference>
<protein>
    <recommendedName>
        <fullName evidence="2">Nose resistant-to-fluoxetine protein N-terminal domain-containing protein</fullName>
    </recommendedName>
</protein>
<dbReference type="PANTHER" id="PTHR11161:SF72">
    <property type="entry name" value="FI21449P1"/>
    <property type="match status" value="1"/>
</dbReference>
<feature type="transmembrane region" description="Helical" evidence="1">
    <location>
        <begin position="244"/>
        <end position="265"/>
    </location>
</feature>
<keyword evidence="1" id="KW-0472">Membrane</keyword>
<dbReference type="SMART" id="SM00703">
    <property type="entry name" value="NRF"/>
    <property type="match status" value="1"/>
</dbReference>
<gene>
    <name evidence="3" type="ORF">ABEB36_004768</name>
</gene>
<dbReference type="Pfam" id="PF01757">
    <property type="entry name" value="Acyl_transf_3"/>
    <property type="match status" value="1"/>
</dbReference>
<dbReference type="AlphaFoldDB" id="A0ABD1EYA5"/>
<feature type="domain" description="Nose resistant-to-fluoxetine protein N-terminal" evidence="2">
    <location>
        <begin position="72"/>
        <end position="193"/>
    </location>
</feature>
<evidence type="ECO:0000313" key="3">
    <source>
        <dbReference type="EMBL" id="KAL1505145.1"/>
    </source>
</evidence>
<name>A0ABD1EYA5_HYPHA</name>
<accession>A0ABD1EYA5</accession>
<dbReference type="Pfam" id="PF20146">
    <property type="entry name" value="NRF"/>
    <property type="match status" value="1"/>
</dbReference>
<evidence type="ECO:0000256" key="1">
    <source>
        <dbReference type="SAM" id="Phobius"/>
    </source>
</evidence>
<feature type="transmembrane region" description="Helical" evidence="1">
    <location>
        <begin position="554"/>
        <end position="575"/>
    </location>
</feature>
<evidence type="ECO:0000259" key="2">
    <source>
        <dbReference type="SMART" id="SM00703"/>
    </source>
</evidence>